<evidence type="ECO:0000313" key="11">
    <source>
        <dbReference type="Proteomes" id="UP001595755"/>
    </source>
</evidence>
<dbReference type="PANTHER" id="PTHR10196:SF93">
    <property type="entry name" value="L-RHAMNULOKINASE"/>
    <property type="match status" value="1"/>
</dbReference>
<evidence type="ECO:0000256" key="3">
    <source>
        <dbReference type="ARBA" id="ARBA00022741"/>
    </source>
</evidence>
<evidence type="ECO:0000313" key="10">
    <source>
        <dbReference type="EMBL" id="MFC4301916.1"/>
    </source>
</evidence>
<evidence type="ECO:0000259" key="8">
    <source>
        <dbReference type="Pfam" id="PF00370"/>
    </source>
</evidence>
<dbReference type="GO" id="GO:0016740">
    <property type="term" value="F:transferase activity"/>
    <property type="evidence" value="ECO:0007669"/>
    <property type="project" value="UniProtKB-KW"/>
</dbReference>
<dbReference type="CDD" id="cd07771">
    <property type="entry name" value="ASKHA_NBD_FGGY_RhaB-like"/>
    <property type="match status" value="1"/>
</dbReference>
<feature type="domain" description="Carbohydrate kinase FGGY C-terminal" evidence="9">
    <location>
        <begin position="271"/>
        <end position="462"/>
    </location>
</feature>
<reference evidence="11" key="1">
    <citation type="journal article" date="2019" name="Int. J. Syst. Evol. Microbiol.">
        <title>The Global Catalogue of Microorganisms (GCM) 10K type strain sequencing project: providing services to taxonomists for standard genome sequencing and annotation.</title>
        <authorList>
            <consortium name="The Broad Institute Genomics Platform"/>
            <consortium name="The Broad Institute Genome Sequencing Center for Infectious Disease"/>
            <person name="Wu L."/>
            <person name="Ma J."/>
        </authorList>
    </citation>
    <scope>NUCLEOTIDE SEQUENCE [LARGE SCALE GENOMIC DNA]</scope>
    <source>
        <strain evidence="11">CGMCC 4.1641</strain>
    </source>
</reference>
<dbReference type="Pfam" id="PF02782">
    <property type="entry name" value="FGGY_C"/>
    <property type="match status" value="1"/>
</dbReference>
<evidence type="ECO:0000259" key="9">
    <source>
        <dbReference type="Pfam" id="PF02782"/>
    </source>
</evidence>
<dbReference type="EMBL" id="JBHSED010000001">
    <property type="protein sequence ID" value="MFC4301916.1"/>
    <property type="molecule type" value="Genomic_DNA"/>
</dbReference>
<comment type="similarity">
    <text evidence="1">Belongs to the FGGY kinase family.</text>
</comment>
<dbReference type="InterPro" id="IPR013449">
    <property type="entry name" value="Rhamnulokinase"/>
</dbReference>
<keyword evidence="11" id="KW-1185">Reference proteome</keyword>
<keyword evidence="4" id="KW-0418">Kinase</keyword>
<dbReference type="PANTHER" id="PTHR10196">
    <property type="entry name" value="SUGAR KINASE"/>
    <property type="match status" value="1"/>
</dbReference>
<dbReference type="Gene3D" id="3.30.420.40">
    <property type="match status" value="2"/>
</dbReference>
<accession>A0ABV8S2Z5</accession>
<gene>
    <name evidence="10" type="ORF">ACFO1S_00515</name>
</gene>
<evidence type="ECO:0000256" key="1">
    <source>
        <dbReference type="ARBA" id="ARBA00009156"/>
    </source>
</evidence>
<dbReference type="SUPFAM" id="SSF53067">
    <property type="entry name" value="Actin-like ATPase domain"/>
    <property type="match status" value="2"/>
</dbReference>
<sequence>MTKAAARTTDATVLAFDMGASSGRALIGLLKTDSEPGGKRTLEVAEIHRFPNHAIQVGKHLHWDTLRLLHEMKKAIRFAFQQGYEPATFGIDTWGVDFGLLDANGELLGNPYHYRDPHTEGLIEEVGQLIGPQALFEQSGLQFMPFNTLYQLYAMRKAASPKLDMAHTLLLTPDLLAYLLTGVKSCEFTMATTTQLYHPGTQAWNKELMDRLGIPSRLFLDPVHPGTILGPLSPEVREELGVPGIQAVSVGTHDTESAIAAVPAGDEPFAFLVCGTWSLLGTEMDGPLLSRETLELEFSNEGGVGGTYQLLKNIMGLWLLQECKREWDEQGSEIGFPELVRLAEQAVPFRSLIHPDDPRFFSPGAMTDKIRSFCQETNQPIPQSEGEIVRCLLESLALRYRQALEQAERLTGREYGGLHMVGGGIQNRLLCSFTANAIGKPVWAGPIEASAIGNMLMQLVALGECKDLREARELVAASFPIDVYEPTASAEWEAAYAAFLSFGRV</sequence>
<keyword evidence="5" id="KW-0067">ATP-binding</keyword>
<dbReference type="InterPro" id="IPR043129">
    <property type="entry name" value="ATPase_NBD"/>
</dbReference>
<keyword evidence="2 10" id="KW-0808">Transferase</keyword>
<dbReference type="RefSeq" id="WP_204604617.1">
    <property type="nucleotide sequence ID" value="NZ_JBHSED010000001.1"/>
</dbReference>
<evidence type="ECO:0000256" key="5">
    <source>
        <dbReference type="ARBA" id="ARBA00022840"/>
    </source>
</evidence>
<evidence type="ECO:0000256" key="6">
    <source>
        <dbReference type="ARBA" id="ARBA00023157"/>
    </source>
</evidence>
<proteinExistence type="inferred from homology"/>
<keyword evidence="6" id="KW-1015">Disulfide bond</keyword>
<evidence type="ECO:0000256" key="4">
    <source>
        <dbReference type="ARBA" id="ARBA00022777"/>
    </source>
</evidence>
<dbReference type="EC" id="2.7.1.-" evidence="10"/>
<keyword evidence="3" id="KW-0547">Nucleotide-binding</keyword>
<organism evidence="10 11">
    <name type="scientific">Cohnella boryungensis</name>
    <dbReference type="NCBI Taxonomy" id="768479"/>
    <lineage>
        <taxon>Bacteria</taxon>
        <taxon>Bacillati</taxon>
        <taxon>Bacillota</taxon>
        <taxon>Bacilli</taxon>
        <taxon>Bacillales</taxon>
        <taxon>Paenibacillaceae</taxon>
        <taxon>Cohnella</taxon>
    </lineage>
</organism>
<protein>
    <submittedName>
        <fullName evidence="10">Rhamnulokinase family protein</fullName>
        <ecNumber evidence="10">2.7.1.-</ecNumber>
    </submittedName>
</protein>
<evidence type="ECO:0000256" key="2">
    <source>
        <dbReference type="ARBA" id="ARBA00022679"/>
    </source>
</evidence>
<keyword evidence="7" id="KW-0684">Rhamnose metabolism</keyword>
<name>A0ABV8S2Z5_9BACL</name>
<dbReference type="InterPro" id="IPR018485">
    <property type="entry name" value="FGGY_C"/>
</dbReference>
<dbReference type="InterPro" id="IPR018484">
    <property type="entry name" value="FGGY_N"/>
</dbReference>
<evidence type="ECO:0000256" key="7">
    <source>
        <dbReference type="ARBA" id="ARBA00023308"/>
    </source>
</evidence>
<feature type="domain" description="Carbohydrate kinase FGGY N-terminal" evidence="8">
    <location>
        <begin position="13"/>
        <end position="258"/>
    </location>
</feature>
<dbReference type="Proteomes" id="UP001595755">
    <property type="component" value="Unassembled WGS sequence"/>
</dbReference>
<dbReference type="Pfam" id="PF00370">
    <property type="entry name" value="FGGY_N"/>
    <property type="match status" value="1"/>
</dbReference>
<comment type="caution">
    <text evidence="10">The sequence shown here is derived from an EMBL/GenBank/DDBJ whole genome shotgun (WGS) entry which is preliminary data.</text>
</comment>